<dbReference type="SMART" id="SM00355">
    <property type="entry name" value="ZnF_C2H2"/>
    <property type="match status" value="3"/>
</dbReference>
<dbReference type="PANTHER" id="PTHR46179">
    <property type="entry name" value="ZINC FINGER PROTEIN"/>
    <property type="match status" value="1"/>
</dbReference>
<keyword evidence="2" id="KW-0479">Metal-binding</keyword>
<reference evidence="11 12" key="1">
    <citation type="journal article" date="2019" name="Nat. Ecol. Evol.">
        <title>Megaphylogeny resolves global patterns of mushroom evolution.</title>
        <authorList>
            <person name="Varga T."/>
            <person name="Krizsan K."/>
            <person name="Foldi C."/>
            <person name="Dima B."/>
            <person name="Sanchez-Garcia M."/>
            <person name="Sanchez-Ramirez S."/>
            <person name="Szollosi G.J."/>
            <person name="Szarkandi J.G."/>
            <person name="Papp V."/>
            <person name="Albert L."/>
            <person name="Andreopoulos W."/>
            <person name="Angelini C."/>
            <person name="Antonin V."/>
            <person name="Barry K.W."/>
            <person name="Bougher N.L."/>
            <person name="Buchanan P."/>
            <person name="Buyck B."/>
            <person name="Bense V."/>
            <person name="Catcheside P."/>
            <person name="Chovatia M."/>
            <person name="Cooper J."/>
            <person name="Damon W."/>
            <person name="Desjardin D."/>
            <person name="Finy P."/>
            <person name="Geml J."/>
            <person name="Haridas S."/>
            <person name="Hughes K."/>
            <person name="Justo A."/>
            <person name="Karasinski D."/>
            <person name="Kautmanova I."/>
            <person name="Kiss B."/>
            <person name="Kocsube S."/>
            <person name="Kotiranta H."/>
            <person name="LaButti K.M."/>
            <person name="Lechner B.E."/>
            <person name="Liimatainen K."/>
            <person name="Lipzen A."/>
            <person name="Lukacs Z."/>
            <person name="Mihaltcheva S."/>
            <person name="Morgado L.N."/>
            <person name="Niskanen T."/>
            <person name="Noordeloos M.E."/>
            <person name="Ohm R.A."/>
            <person name="Ortiz-Santana B."/>
            <person name="Ovrebo C."/>
            <person name="Racz N."/>
            <person name="Riley R."/>
            <person name="Savchenko A."/>
            <person name="Shiryaev A."/>
            <person name="Soop K."/>
            <person name="Spirin V."/>
            <person name="Szebenyi C."/>
            <person name="Tomsovsky M."/>
            <person name="Tulloss R.E."/>
            <person name="Uehling J."/>
            <person name="Grigoriev I.V."/>
            <person name="Vagvolgyi C."/>
            <person name="Papp T."/>
            <person name="Martin F.M."/>
            <person name="Miettinen O."/>
            <person name="Hibbett D.S."/>
            <person name="Nagy L.G."/>
        </authorList>
    </citation>
    <scope>NUCLEOTIDE SEQUENCE [LARGE SCALE GENOMIC DNA]</scope>
    <source>
        <strain evidence="11 12">CBS 962.96</strain>
    </source>
</reference>
<evidence type="ECO:0000256" key="4">
    <source>
        <dbReference type="ARBA" id="ARBA00022833"/>
    </source>
</evidence>
<evidence type="ECO:0000256" key="7">
    <source>
        <dbReference type="ARBA" id="ARBA00023242"/>
    </source>
</evidence>
<keyword evidence="6" id="KW-0804">Transcription</keyword>
<evidence type="ECO:0000256" key="3">
    <source>
        <dbReference type="ARBA" id="ARBA00022771"/>
    </source>
</evidence>
<evidence type="ECO:0000256" key="1">
    <source>
        <dbReference type="ARBA" id="ARBA00004123"/>
    </source>
</evidence>
<evidence type="ECO:0000313" key="11">
    <source>
        <dbReference type="EMBL" id="THU76795.1"/>
    </source>
</evidence>
<evidence type="ECO:0000259" key="10">
    <source>
        <dbReference type="PROSITE" id="PS50157"/>
    </source>
</evidence>
<dbReference type="EMBL" id="ML180705">
    <property type="protein sequence ID" value="THU76795.1"/>
    <property type="molecule type" value="Genomic_DNA"/>
</dbReference>
<dbReference type="Gene3D" id="3.30.160.60">
    <property type="entry name" value="Classic Zinc Finger"/>
    <property type="match status" value="1"/>
</dbReference>
<dbReference type="GO" id="GO:0006357">
    <property type="term" value="P:regulation of transcription by RNA polymerase II"/>
    <property type="evidence" value="ECO:0007669"/>
    <property type="project" value="TreeGrafter"/>
</dbReference>
<dbReference type="AlphaFoldDB" id="A0A4V4HAU0"/>
<evidence type="ECO:0000256" key="8">
    <source>
        <dbReference type="PROSITE-ProRule" id="PRU00042"/>
    </source>
</evidence>
<dbReference type="PANTHER" id="PTHR46179:SF13">
    <property type="entry name" value="C2H2-TYPE DOMAIN-CONTAINING PROTEIN"/>
    <property type="match status" value="1"/>
</dbReference>
<evidence type="ECO:0000256" key="9">
    <source>
        <dbReference type="SAM" id="MobiDB-lite"/>
    </source>
</evidence>
<evidence type="ECO:0000256" key="6">
    <source>
        <dbReference type="ARBA" id="ARBA00023163"/>
    </source>
</evidence>
<name>A0A4V4HAU0_DENBC</name>
<comment type="subcellular location">
    <subcellularLocation>
        <location evidence="1">Nucleus</location>
    </subcellularLocation>
</comment>
<accession>A0A4V4HAU0</accession>
<protein>
    <recommendedName>
        <fullName evidence="10">C2H2-type domain-containing protein</fullName>
    </recommendedName>
</protein>
<dbReference type="Proteomes" id="UP000297245">
    <property type="component" value="Unassembled WGS sequence"/>
</dbReference>
<dbReference type="GO" id="GO:0005634">
    <property type="term" value="C:nucleus"/>
    <property type="evidence" value="ECO:0007669"/>
    <property type="project" value="UniProtKB-SubCell"/>
</dbReference>
<keyword evidence="4" id="KW-0862">Zinc</keyword>
<keyword evidence="7" id="KW-0539">Nucleus</keyword>
<keyword evidence="3 8" id="KW-0863">Zinc-finger</keyword>
<dbReference type="InterPro" id="IPR051061">
    <property type="entry name" value="Zinc_finger_trans_reg"/>
</dbReference>
<feature type="non-terminal residue" evidence="11">
    <location>
        <position position="319"/>
    </location>
</feature>
<dbReference type="InterPro" id="IPR013087">
    <property type="entry name" value="Znf_C2H2_type"/>
</dbReference>
<keyword evidence="5" id="KW-0805">Transcription regulation</keyword>
<sequence>MASISFRARPGAVVRVTQTVAGPTLRVEDSGRSTLNHDMSNSSERLAELDIQVDLSTTGLIISVIPASSELVSTEVLPQPQGIFNSMVSSWEHDHAWPSPVPDANSLSLYSEENNSTYSGNLNSCHSDILELNTLLSSLRTPSRLDSAGSDRIGLDIVSSVPGRRHSLPSATITSSANNMEEQDYSDAAPLTDGSSRSDSGDIHTSGTPESVQVSISEAPQTFTIVTHRRNSQFPCRTCDRVFTREYTRKVHEDAHVARAAGPLLCREPNCNTKFSRSHDRLRHEVRIHGHEAHICAICNNMFSSLKSLQKHQCKCSST</sequence>
<proteinExistence type="predicted"/>
<feature type="compositionally biased region" description="Polar residues" evidence="9">
    <location>
        <begin position="193"/>
        <end position="217"/>
    </location>
</feature>
<organism evidence="11 12">
    <name type="scientific">Dendrothele bispora (strain CBS 962.96)</name>
    <dbReference type="NCBI Taxonomy" id="1314807"/>
    <lineage>
        <taxon>Eukaryota</taxon>
        <taxon>Fungi</taxon>
        <taxon>Dikarya</taxon>
        <taxon>Basidiomycota</taxon>
        <taxon>Agaricomycotina</taxon>
        <taxon>Agaricomycetes</taxon>
        <taxon>Agaricomycetidae</taxon>
        <taxon>Agaricales</taxon>
        <taxon>Agaricales incertae sedis</taxon>
        <taxon>Dendrothele</taxon>
    </lineage>
</organism>
<evidence type="ECO:0000256" key="5">
    <source>
        <dbReference type="ARBA" id="ARBA00023015"/>
    </source>
</evidence>
<feature type="compositionally biased region" description="Polar residues" evidence="9">
    <location>
        <begin position="169"/>
        <end position="180"/>
    </location>
</feature>
<dbReference type="PROSITE" id="PS00028">
    <property type="entry name" value="ZINC_FINGER_C2H2_1"/>
    <property type="match status" value="2"/>
</dbReference>
<keyword evidence="12" id="KW-1185">Reference proteome</keyword>
<dbReference type="OrthoDB" id="8117402at2759"/>
<feature type="domain" description="C2H2-type" evidence="10">
    <location>
        <begin position="234"/>
        <end position="261"/>
    </location>
</feature>
<feature type="region of interest" description="Disordered" evidence="9">
    <location>
        <begin position="161"/>
        <end position="217"/>
    </location>
</feature>
<evidence type="ECO:0000256" key="2">
    <source>
        <dbReference type="ARBA" id="ARBA00022723"/>
    </source>
</evidence>
<dbReference type="GO" id="GO:0008270">
    <property type="term" value="F:zinc ion binding"/>
    <property type="evidence" value="ECO:0007669"/>
    <property type="project" value="UniProtKB-KW"/>
</dbReference>
<gene>
    <name evidence="11" type="ORF">K435DRAFT_974285</name>
</gene>
<dbReference type="PROSITE" id="PS50157">
    <property type="entry name" value="ZINC_FINGER_C2H2_2"/>
    <property type="match status" value="1"/>
</dbReference>
<evidence type="ECO:0000313" key="12">
    <source>
        <dbReference type="Proteomes" id="UP000297245"/>
    </source>
</evidence>